<evidence type="ECO:0000256" key="5">
    <source>
        <dbReference type="ARBA" id="ARBA00022619"/>
    </source>
</evidence>
<evidence type="ECO:0000256" key="3">
    <source>
        <dbReference type="ARBA" id="ARBA00005520"/>
    </source>
</evidence>
<comment type="catalytic activity">
    <reaction evidence="11">
        <text>GTP + 4 H2O = 2,5-diamino-6-hydroxy-4-(5-phosphoribosylamino)-pyrimidine + formate + 2 phosphate + 3 H(+)</text>
        <dbReference type="Rhea" id="RHEA:23704"/>
        <dbReference type="ChEBI" id="CHEBI:15377"/>
        <dbReference type="ChEBI" id="CHEBI:15378"/>
        <dbReference type="ChEBI" id="CHEBI:15740"/>
        <dbReference type="ChEBI" id="CHEBI:37565"/>
        <dbReference type="ChEBI" id="CHEBI:43474"/>
        <dbReference type="ChEBI" id="CHEBI:58614"/>
        <dbReference type="EC" id="3.5.4.25"/>
    </reaction>
</comment>
<evidence type="ECO:0000256" key="7">
    <source>
        <dbReference type="ARBA" id="ARBA00022741"/>
    </source>
</evidence>
<accession>A0A815BD37</accession>
<protein>
    <recommendedName>
        <fullName evidence="4">GTP cyclohydrolase II</fullName>
        <ecNumber evidence="4">3.5.4.25</ecNumber>
    </recommendedName>
</protein>
<dbReference type="Proteomes" id="UP000663882">
    <property type="component" value="Unassembled WGS sequence"/>
</dbReference>
<dbReference type="EMBL" id="CAJOAX010012681">
    <property type="protein sequence ID" value="CAF4116733.1"/>
    <property type="molecule type" value="Genomic_DNA"/>
</dbReference>
<dbReference type="Proteomes" id="UP000663874">
    <property type="component" value="Unassembled WGS sequence"/>
</dbReference>
<dbReference type="GO" id="GO:0046872">
    <property type="term" value="F:metal ion binding"/>
    <property type="evidence" value="ECO:0007669"/>
    <property type="project" value="UniProtKB-KW"/>
</dbReference>
<evidence type="ECO:0000256" key="11">
    <source>
        <dbReference type="ARBA" id="ARBA00049295"/>
    </source>
</evidence>
<dbReference type="Proteomes" id="UP000663889">
    <property type="component" value="Unassembled WGS sequence"/>
</dbReference>
<keyword evidence="5" id="KW-0686">Riboflavin biosynthesis</keyword>
<dbReference type="Proteomes" id="UP000663823">
    <property type="component" value="Unassembled WGS sequence"/>
</dbReference>
<sequence length="240" mass="27192">MGICSINLFNGEKKELNKQHEHVKNIYSVRTIDQRQVRFEVETMIPTIHGIFRTRVYLDLAETPIQHIVMISTSCDYRSSSNLAPYVRIHSECLTGEIFGSLKCDCGPQLNAALDKINEVGGLLIYLRGHEGRSIGLVNKLRAYKLQDKSGFDTVDANVALGFPADNRKYYAAAAILNDLGIVSIRFLTNNPDKVSQLEQYGIIVVERIPLIVGENQFNKFYFDTKRDRMNHILPKVKST</sequence>
<keyword evidence="8" id="KW-0378">Hydrolase</keyword>
<dbReference type="GO" id="GO:0003935">
    <property type="term" value="F:GTP cyclohydrolase II activity"/>
    <property type="evidence" value="ECO:0007669"/>
    <property type="project" value="UniProtKB-EC"/>
</dbReference>
<dbReference type="OrthoDB" id="6412193at2759"/>
<keyword evidence="9" id="KW-0862">Zinc</keyword>
<dbReference type="GO" id="GO:0009231">
    <property type="term" value="P:riboflavin biosynthetic process"/>
    <property type="evidence" value="ECO:0007669"/>
    <property type="project" value="UniProtKB-KW"/>
</dbReference>
<dbReference type="SUPFAM" id="SSF142695">
    <property type="entry name" value="RibA-like"/>
    <property type="match status" value="1"/>
</dbReference>
<reference evidence="14" key="1">
    <citation type="submission" date="2021-02" db="EMBL/GenBank/DDBJ databases">
        <authorList>
            <person name="Nowell W R."/>
        </authorList>
    </citation>
    <scope>NUCLEOTIDE SEQUENCE</scope>
</reference>
<dbReference type="AlphaFoldDB" id="A0A815BD37"/>
<evidence type="ECO:0000256" key="8">
    <source>
        <dbReference type="ARBA" id="ARBA00022801"/>
    </source>
</evidence>
<comment type="caution">
    <text evidence="14">The sequence shown here is derived from an EMBL/GenBank/DDBJ whole genome shotgun (WGS) entry which is preliminary data.</text>
</comment>
<proteinExistence type="inferred from homology"/>
<organism evidence="14 17">
    <name type="scientific">Rotaria sordida</name>
    <dbReference type="NCBI Taxonomy" id="392033"/>
    <lineage>
        <taxon>Eukaryota</taxon>
        <taxon>Metazoa</taxon>
        <taxon>Spiralia</taxon>
        <taxon>Gnathifera</taxon>
        <taxon>Rotifera</taxon>
        <taxon>Eurotatoria</taxon>
        <taxon>Bdelloidea</taxon>
        <taxon>Philodinida</taxon>
        <taxon>Philodinidae</taxon>
        <taxon>Rotaria</taxon>
    </lineage>
</organism>
<gene>
    <name evidence="16" type="ORF">FNK824_LOCUS34663</name>
    <name evidence="15" type="ORF">OTI717_LOCUS34728</name>
    <name evidence="13" type="ORF">RFH988_LOCUS25048</name>
    <name evidence="14" type="ORF">SEV965_LOCUS24634</name>
</gene>
<dbReference type="EC" id="3.5.4.25" evidence="4"/>
<dbReference type="InterPro" id="IPR000926">
    <property type="entry name" value="RibA"/>
</dbReference>
<evidence type="ECO:0000256" key="6">
    <source>
        <dbReference type="ARBA" id="ARBA00022723"/>
    </source>
</evidence>
<keyword evidence="6" id="KW-0479">Metal-binding</keyword>
<dbReference type="PANTHER" id="PTHR21327">
    <property type="entry name" value="GTP CYCLOHYDROLASE II-RELATED"/>
    <property type="match status" value="1"/>
</dbReference>
<evidence type="ECO:0000256" key="10">
    <source>
        <dbReference type="ARBA" id="ARBA00023134"/>
    </source>
</evidence>
<evidence type="ECO:0000313" key="16">
    <source>
        <dbReference type="EMBL" id="CAF4170530.1"/>
    </source>
</evidence>
<dbReference type="InterPro" id="IPR036144">
    <property type="entry name" value="RibA-like_sf"/>
</dbReference>
<evidence type="ECO:0000313" key="14">
    <source>
        <dbReference type="EMBL" id="CAF1268775.1"/>
    </source>
</evidence>
<evidence type="ECO:0000313" key="17">
    <source>
        <dbReference type="Proteomes" id="UP000663889"/>
    </source>
</evidence>
<dbReference type="PANTHER" id="PTHR21327:SF47">
    <property type="entry name" value="GTP CYCLOHYDROLASE II DOMAIN-CONTAINING PROTEIN"/>
    <property type="match status" value="1"/>
</dbReference>
<dbReference type="EMBL" id="CAJOBE010013844">
    <property type="protein sequence ID" value="CAF4170530.1"/>
    <property type="molecule type" value="Genomic_DNA"/>
</dbReference>
<dbReference type="EMBL" id="CAJNOO010001874">
    <property type="protein sequence ID" value="CAF1209522.1"/>
    <property type="molecule type" value="Genomic_DNA"/>
</dbReference>
<dbReference type="FunFam" id="3.40.50.10990:FF:000001">
    <property type="entry name" value="Riboflavin biosynthesis protein RibBA"/>
    <property type="match status" value="1"/>
</dbReference>
<evidence type="ECO:0000256" key="2">
    <source>
        <dbReference type="ARBA" id="ARBA00004853"/>
    </source>
</evidence>
<evidence type="ECO:0000256" key="1">
    <source>
        <dbReference type="ARBA" id="ARBA00001947"/>
    </source>
</evidence>
<evidence type="ECO:0000256" key="9">
    <source>
        <dbReference type="ARBA" id="ARBA00022833"/>
    </source>
</evidence>
<dbReference type="Pfam" id="PF00925">
    <property type="entry name" value="GTP_cyclohydro2"/>
    <property type="match status" value="1"/>
</dbReference>
<feature type="domain" description="GTP cyclohydrolase II" evidence="12">
    <location>
        <begin position="41"/>
        <end position="210"/>
    </location>
</feature>
<keyword evidence="10" id="KW-0342">GTP-binding</keyword>
<evidence type="ECO:0000313" key="15">
    <source>
        <dbReference type="EMBL" id="CAF4116733.1"/>
    </source>
</evidence>
<evidence type="ECO:0000259" key="12">
    <source>
        <dbReference type="Pfam" id="PF00925"/>
    </source>
</evidence>
<dbReference type="GO" id="GO:0005525">
    <property type="term" value="F:GTP binding"/>
    <property type="evidence" value="ECO:0007669"/>
    <property type="project" value="UniProtKB-KW"/>
</dbReference>
<dbReference type="GO" id="GO:0008686">
    <property type="term" value="F:3,4-dihydroxy-2-butanone-4-phosphate synthase activity"/>
    <property type="evidence" value="ECO:0007669"/>
    <property type="project" value="TreeGrafter"/>
</dbReference>
<dbReference type="Gene3D" id="3.40.50.10990">
    <property type="entry name" value="GTP cyclohydrolase II"/>
    <property type="match status" value="1"/>
</dbReference>
<comment type="similarity">
    <text evidence="3">In the N-terminal section; belongs to the DHBP synthase family.</text>
</comment>
<dbReference type="GO" id="GO:0005829">
    <property type="term" value="C:cytosol"/>
    <property type="evidence" value="ECO:0007669"/>
    <property type="project" value="TreeGrafter"/>
</dbReference>
<dbReference type="CDD" id="cd00641">
    <property type="entry name" value="GTP_cyclohydro2"/>
    <property type="match status" value="1"/>
</dbReference>
<evidence type="ECO:0000313" key="13">
    <source>
        <dbReference type="EMBL" id="CAF1209522.1"/>
    </source>
</evidence>
<dbReference type="NCBIfam" id="NF001591">
    <property type="entry name" value="PRK00393.1"/>
    <property type="match status" value="1"/>
</dbReference>
<name>A0A815BD37_9BILA</name>
<dbReference type="HAMAP" id="MF_00179">
    <property type="entry name" value="RibA"/>
    <property type="match status" value="1"/>
</dbReference>
<dbReference type="NCBIfam" id="TIGR00505">
    <property type="entry name" value="ribA"/>
    <property type="match status" value="1"/>
</dbReference>
<dbReference type="EMBL" id="CAJNOU010001915">
    <property type="protein sequence ID" value="CAF1268775.1"/>
    <property type="molecule type" value="Genomic_DNA"/>
</dbReference>
<evidence type="ECO:0000256" key="4">
    <source>
        <dbReference type="ARBA" id="ARBA00012762"/>
    </source>
</evidence>
<comment type="pathway">
    <text evidence="2">Cofactor biosynthesis; riboflavin biosynthesis; 5-amino-6-(D-ribitylamino)uracil from GTP: step 1/4.</text>
</comment>
<keyword evidence="7" id="KW-0547">Nucleotide-binding</keyword>
<dbReference type="InterPro" id="IPR032677">
    <property type="entry name" value="GTP_cyclohydro_II"/>
</dbReference>
<comment type="cofactor">
    <cofactor evidence="1">
        <name>Zn(2+)</name>
        <dbReference type="ChEBI" id="CHEBI:29105"/>
    </cofactor>
</comment>